<organism evidence="2 3">
    <name type="scientific">Schaalia hyovaginalis</name>
    <dbReference type="NCBI Taxonomy" id="29316"/>
    <lineage>
        <taxon>Bacteria</taxon>
        <taxon>Bacillati</taxon>
        <taxon>Actinomycetota</taxon>
        <taxon>Actinomycetes</taxon>
        <taxon>Actinomycetales</taxon>
        <taxon>Actinomycetaceae</taxon>
        <taxon>Schaalia</taxon>
    </lineage>
</organism>
<evidence type="ECO:0000313" key="3">
    <source>
        <dbReference type="Proteomes" id="UP000617426"/>
    </source>
</evidence>
<proteinExistence type="predicted"/>
<dbReference type="EMBL" id="JACHMK010000001">
    <property type="protein sequence ID" value="MBB6335453.1"/>
    <property type="molecule type" value="Genomic_DNA"/>
</dbReference>
<evidence type="ECO:0000313" key="2">
    <source>
        <dbReference type="EMBL" id="MBB6335453.1"/>
    </source>
</evidence>
<reference evidence="2" key="1">
    <citation type="submission" date="2020-08" db="EMBL/GenBank/DDBJ databases">
        <title>Sequencing the genomes of 1000 actinobacteria strains.</title>
        <authorList>
            <person name="Klenk H.-P."/>
        </authorList>
    </citation>
    <scope>NUCLEOTIDE SEQUENCE</scope>
    <source>
        <strain evidence="2">DSM 10695</strain>
    </source>
</reference>
<gene>
    <name evidence="2" type="ORF">HD592_002018</name>
</gene>
<accession>A0A923IYF5</accession>
<feature type="region of interest" description="Disordered" evidence="1">
    <location>
        <begin position="70"/>
        <end position="100"/>
    </location>
</feature>
<dbReference type="AlphaFoldDB" id="A0A923IYF5"/>
<protein>
    <submittedName>
        <fullName evidence="2">Uncharacterized protein</fullName>
    </submittedName>
</protein>
<keyword evidence="3" id="KW-1185">Reference proteome</keyword>
<feature type="compositionally biased region" description="Polar residues" evidence="1">
    <location>
        <begin position="86"/>
        <end position="100"/>
    </location>
</feature>
<sequence>MTEHTRPTWPKIRIDVDDLGSVHLFVAGVHRQNVIPSRTARQQAMDAVVDLARRYARPLDVDATDEHGTFHMTVHPDGHIDENAYTPRSDSAGTTSAQGA</sequence>
<comment type="caution">
    <text evidence="2">The sequence shown here is derived from an EMBL/GenBank/DDBJ whole genome shotgun (WGS) entry which is preliminary data.</text>
</comment>
<feature type="compositionally biased region" description="Basic and acidic residues" evidence="1">
    <location>
        <begin position="70"/>
        <end position="82"/>
    </location>
</feature>
<evidence type="ECO:0000256" key="1">
    <source>
        <dbReference type="SAM" id="MobiDB-lite"/>
    </source>
</evidence>
<name>A0A923IYF5_9ACTO</name>
<dbReference type="Proteomes" id="UP000617426">
    <property type="component" value="Unassembled WGS sequence"/>
</dbReference>